<reference evidence="1" key="1">
    <citation type="submission" date="2023-07" db="EMBL/GenBank/DDBJ databases">
        <title>draft genome sequence of fig (Ficus carica).</title>
        <authorList>
            <person name="Takahashi T."/>
            <person name="Nishimura K."/>
        </authorList>
    </citation>
    <scope>NUCLEOTIDE SEQUENCE</scope>
</reference>
<dbReference type="Proteomes" id="UP001187192">
    <property type="component" value="Unassembled WGS sequence"/>
</dbReference>
<keyword evidence="2" id="KW-1185">Reference proteome</keyword>
<dbReference type="EMBL" id="BTGU01000017">
    <property type="protein sequence ID" value="GMN44024.1"/>
    <property type="molecule type" value="Genomic_DNA"/>
</dbReference>
<protein>
    <submittedName>
        <fullName evidence="1">Uncharacterized protein</fullName>
    </submittedName>
</protein>
<dbReference type="AlphaFoldDB" id="A0AA87ZUJ5"/>
<gene>
    <name evidence="1" type="ORF">TIFTF001_013227</name>
</gene>
<accession>A0AA87ZUJ5</accession>
<comment type="caution">
    <text evidence="1">The sequence shown here is derived from an EMBL/GenBank/DDBJ whole genome shotgun (WGS) entry which is preliminary data.</text>
</comment>
<evidence type="ECO:0000313" key="2">
    <source>
        <dbReference type="Proteomes" id="UP001187192"/>
    </source>
</evidence>
<evidence type="ECO:0000313" key="1">
    <source>
        <dbReference type="EMBL" id="GMN44024.1"/>
    </source>
</evidence>
<sequence>MRSNPSGAHRIGGEQRLASARAWTCGALEFTRARRCTEAWWNAKHRIRHGLRALTHGLRRVWLGE</sequence>
<proteinExistence type="predicted"/>
<name>A0AA87ZUJ5_FICCA</name>
<organism evidence="1 2">
    <name type="scientific">Ficus carica</name>
    <name type="common">Common fig</name>
    <dbReference type="NCBI Taxonomy" id="3494"/>
    <lineage>
        <taxon>Eukaryota</taxon>
        <taxon>Viridiplantae</taxon>
        <taxon>Streptophyta</taxon>
        <taxon>Embryophyta</taxon>
        <taxon>Tracheophyta</taxon>
        <taxon>Spermatophyta</taxon>
        <taxon>Magnoliopsida</taxon>
        <taxon>eudicotyledons</taxon>
        <taxon>Gunneridae</taxon>
        <taxon>Pentapetalae</taxon>
        <taxon>rosids</taxon>
        <taxon>fabids</taxon>
        <taxon>Rosales</taxon>
        <taxon>Moraceae</taxon>
        <taxon>Ficeae</taxon>
        <taxon>Ficus</taxon>
    </lineage>
</organism>